<proteinExistence type="predicted"/>
<reference evidence="2" key="1">
    <citation type="submission" date="2017-09" db="EMBL/GenBank/DDBJ databases">
        <authorList>
            <person name="Varghese N."/>
            <person name="Submissions S."/>
        </authorList>
    </citation>
    <scope>NUCLEOTIDE SEQUENCE [LARGE SCALE GENOMIC DNA]</scope>
    <source>
        <strain evidence="2">CGMCC 1.12461</strain>
    </source>
</reference>
<evidence type="ECO:0000313" key="2">
    <source>
        <dbReference type="Proteomes" id="UP000219353"/>
    </source>
</evidence>
<protein>
    <submittedName>
        <fullName evidence="1">Uncharacterized protein</fullName>
    </submittedName>
</protein>
<accession>A0A285IMH9</accession>
<keyword evidence="2" id="KW-1185">Reference proteome</keyword>
<dbReference type="InterPro" id="IPR054222">
    <property type="entry name" value="DUF6942"/>
</dbReference>
<gene>
    <name evidence="1" type="ORF">SAMN06297280_1281</name>
</gene>
<evidence type="ECO:0000313" key="1">
    <source>
        <dbReference type="EMBL" id="SNY49182.1"/>
    </source>
</evidence>
<dbReference type="Pfam" id="PF22098">
    <property type="entry name" value="DUF6942"/>
    <property type="match status" value="1"/>
</dbReference>
<name>A0A285IMH9_9GAMM</name>
<organism evidence="1 2">
    <name type="scientific">Arsukibacterium tuosuense</name>
    <dbReference type="NCBI Taxonomy" id="1323745"/>
    <lineage>
        <taxon>Bacteria</taxon>
        <taxon>Pseudomonadati</taxon>
        <taxon>Pseudomonadota</taxon>
        <taxon>Gammaproteobacteria</taxon>
        <taxon>Chromatiales</taxon>
        <taxon>Chromatiaceae</taxon>
        <taxon>Arsukibacterium</taxon>
    </lineage>
</organism>
<dbReference type="AlphaFoldDB" id="A0A285IMH9"/>
<dbReference type="EMBL" id="OBEB01000002">
    <property type="protein sequence ID" value="SNY49182.1"/>
    <property type="molecule type" value="Genomic_DNA"/>
</dbReference>
<dbReference type="RefSeq" id="WP_097110569.1">
    <property type="nucleotide sequence ID" value="NZ_OBEB01000002.1"/>
</dbReference>
<dbReference type="Proteomes" id="UP000219353">
    <property type="component" value="Unassembled WGS sequence"/>
</dbReference>
<sequence>MNNRLLSVSGFGDAAAGLRVYIANRPPMAEYAYLPMVQPLQRGEIELINSACGNGWRKVFNVYAKLLFALDPRQFTYSRQAASWQQFRDQYLLQTGSDTALLFSLPELQPDNKTVHIIAGRTYAKALPDAGLPAQLSWLNNEFAIDKFNRLLVCPYFDYRQLNNEKLVFLAQLIKALDE</sequence>
<dbReference type="OrthoDB" id="6077837at2"/>